<organism evidence="3 4">
    <name type="scientific">Haemaphysalis longicornis</name>
    <name type="common">Bush tick</name>
    <dbReference type="NCBI Taxonomy" id="44386"/>
    <lineage>
        <taxon>Eukaryota</taxon>
        <taxon>Metazoa</taxon>
        <taxon>Ecdysozoa</taxon>
        <taxon>Arthropoda</taxon>
        <taxon>Chelicerata</taxon>
        <taxon>Arachnida</taxon>
        <taxon>Acari</taxon>
        <taxon>Parasitiformes</taxon>
        <taxon>Ixodida</taxon>
        <taxon>Ixodoidea</taxon>
        <taxon>Ixodidae</taxon>
        <taxon>Haemaphysalinae</taxon>
        <taxon>Haemaphysalis</taxon>
    </lineage>
</organism>
<dbReference type="AlphaFoldDB" id="A0A9J6GFV9"/>
<reference evidence="3 4" key="1">
    <citation type="journal article" date="2020" name="Cell">
        <title>Large-Scale Comparative Analyses of Tick Genomes Elucidate Their Genetic Diversity and Vector Capacities.</title>
        <authorList>
            <consortium name="Tick Genome and Microbiome Consortium (TIGMIC)"/>
            <person name="Jia N."/>
            <person name="Wang J."/>
            <person name="Shi W."/>
            <person name="Du L."/>
            <person name="Sun Y."/>
            <person name="Zhan W."/>
            <person name="Jiang J.F."/>
            <person name="Wang Q."/>
            <person name="Zhang B."/>
            <person name="Ji P."/>
            <person name="Bell-Sakyi L."/>
            <person name="Cui X.M."/>
            <person name="Yuan T.T."/>
            <person name="Jiang B.G."/>
            <person name="Yang W.F."/>
            <person name="Lam T.T."/>
            <person name="Chang Q.C."/>
            <person name="Ding S.J."/>
            <person name="Wang X.J."/>
            <person name="Zhu J.G."/>
            <person name="Ruan X.D."/>
            <person name="Zhao L."/>
            <person name="Wei J.T."/>
            <person name="Ye R.Z."/>
            <person name="Que T.C."/>
            <person name="Du C.H."/>
            <person name="Zhou Y.H."/>
            <person name="Cheng J.X."/>
            <person name="Dai P.F."/>
            <person name="Guo W.B."/>
            <person name="Han X.H."/>
            <person name="Huang E.J."/>
            <person name="Li L.F."/>
            <person name="Wei W."/>
            <person name="Gao Y.C."/>
            <person name="Liu J.Z."/>
            <person name="Shao H.Z."/>
            <person name="Wang X."/>
            <person name="Wang C.C."/>
            <person name="Yang T.C."/>
            <person name="Huo Q.B."/>
            <person name="Li W."/>
            <person name="Chen H.Y."/>
            <person name="Chen S.E."/>
            <person name="Zhou L.G."/>
            <person name="Ni X.B."/>
            <person name="Tian J.H."/>
            <person name="Sheng Y."/>
            <person name="Liu T."/>
            <person name="Pan Y.S."/>
            <person name="Xia L.Y."/>
            <person name="Li J."/>
            <person name="Zhao F."/>
            <person name="Cao W.C."/>
        </authorList>
    </citation>
    <scope>NUCLEOTIDE SEQUENCE [LARGE SCALE GENOMIC DNA]</scope>
    <source>
        <strain evidence="3">HaeL-2018</strain>
    </source>
</reference>
<sequence length="283" mass="31711">MHCFNFTPLCTRQDLRRFTRAVLLAPQCASGLRLLKVKAPPTVLYGGGAKLDCQYDLGSDTLYAAKWFKDGYEFYRYRPSTGATTFPVPGVVVNVSESIGATVYLQNLTLQSSGLYNCEISAEAPSFQTVIGVKQISVIALPMHGPHIQGARKRYRAGETVHLNCTSGKSKPAPVLRWFINGALVTDFKLQSDLRTVQHDDGFQTVSRSLHFAAEEELFEQDEEVKVKCEVSVPSVYVMSDEKILRERMQDSVVDVKDINDDCLSKIISFISRLWIRENESDD</sequence>
<evidence type="ECO:0000313" key="3">
    <source>
        <dbReference type="EMBL" id="KAH9373236.1"/>
    </source>
</evidence>
<dbReference type="Proteomes" id="UP000821853">
    <property type="component" value="Chromosome 4"/>
</dbReference>
<dbReference type="Pfam" id="PF08205">
    <property type="entry name" value="C2-set_2"/>
    <property type="match status" value="1"/>
</dbReference>
<evidence type="ECO:0000259" key="2">
    <source>
        <dbReference type="PROSITE" id="PS50835"/>
    </source>
</evidence>
<dbReference type="VEuPathDB" id="VectorBase:HLOH_060341"/>
<feature type="domain" description="Ig-like" evidence="2">
    <location>
        <begin position="26"/>
        <end position="128"/>
    </location>
</feature>
<dbReference type="EMBL" id="JABSTR010000006">
    <property type="protein sequence ID" value="KAH9373236.1"/>
    <property type="molecule type" value="Genomic_DNA"/>
</dbReference>
<dbReference type="InterPro" id="IPR036179">
    <property type="entry name" value="Ig-like_dom_sf"/>
</dbReference>
<keyword evidence="1" id="KW-1015">Disulfide bond</keyword>
<dbReference type="FunFam" id="2.60.40.10:FF:000437">
    <property type="entry name" value="Beat-IIIc, isoform A"/>
    <property type="match status" value="1"/>
</dbReference>
<evidence type="ECO:0000313" key="4">
    <source>
        <dbReference type="Proteomes" id="UP000821853"/>
    </source>
</evidence>
<dbReference type="InterPro" id="IPR013162">
    <property type="entry name" value="CD80_C2-set"/>
</dbReference>
<dbReference type="InterPro" id="IPR007110">
    <property type="entry name" value="Ig-like_dom"/>
</dbReference>
<protein>
    <recommendedName>
        <fullName evidence="2">Ig-like domain-containing protein</fullName>
    </recommendedName>
</protein>
<dbReference type="OrthoDB" id="6486948at2759"/>
<comment type="caution">
    <text evidence="3">The sequence shown here is derived from an EMBL/GenBank/DDBJ whole genome shotgun (WGS) entry which is preliminary data.</text>
</comment>
<keyword evidence="4" id="KW-1185">Reference proteome</keyword>
<dbReference type="SUPFAM" id="SSF48726">
    <property type="entry name" value="Immunoglobulin"/>
    <property type="match status" value="2"/>
</dbReference>
<proteinExistence type="predicted"/>
<dbReference type="Gene3D" id="2.60.40.10">
    <property type="entry name" value="Immunoglobulins"/>
    <property type="match status" value="2"/>
</dbReference>
<dbReference type="PANTHER" id="PTHR21261:SF15">
    <property type="entry name" value="BEATEN PATH IIIA, ISOFORM D-RELATED"/>
    <property type="match status" value="1"/>
</dbReference>
<dbReference type="InterPro" id="IPR013783">
    <property type="entry name" value="Ig-like_fold"/>
</dbReference>
<gene>
    <name evidence="3" type="ORF">HPB48_004981</name>
</gene>
<name>A0A9J6GFV9_HAELO</name>
<dbReference type="PROSITE" id="PS50835">
    <property type="entry name" value="IG_LIKE"/>
    <property type="match status" value="2"/>
</dbReference>
<accession>A0A9J6GFV9</accession>
<dbReference type="PANTHER" id="PTHR21261">
    <property type="entry name" value="BEAT PROTEIN"/>
    <property type="match status" value="1"/>
</dbReference>
<evidence type="ECO:0000256" key="1">
    <source>
        <dbReference type="ARBA" id="ARBA00023157"/>
    </source>
</evidence>
<dbReference type="OMA" id="DCDYELG"/>
<feature type="domain" description="Ig-like" evidence="2">
    <location>
        <begin position="146"/>
        <end position="246"/>
    </location>
</feature>